<feature type="compositionally biased region" description="Basic residues" evidence="1">
    <location>
        <begin position="35"/>
        <end position="48"/>
    </location>
</feature>
<protein>
    <submittedName>
        <fullName evidence="2">Uncharacterized protein</fullName>
    </submittedName>
</protein>
<evidence type="ECO:0000256" key="1">
    <source>
        <dbReference type="SAM" id="MobiDB-lite"/>
    </source>
</evidence>
<keyword evidence="3" id="KW-1185">Reference proteome</keyword>
<accession>A0ABV5G6Z5</accession>
<sequence length="96" mass="11530">MSSPRPISRPGPHRRQAPPRHPAPPGRPRTAPLTHRCRRQRRWSRSPRRAWNARPGSRPRTPPPRPRWPWRTSRRSPPGPRRSRPWRRTCWADRAR</sequence>
<reference evidence="2 3" key="1">
    <citation type="submission" date="2024-09" db="EMBL/GenBank/DDBJ databases">
        <authorList>
            <person name="Sun Q."/>
            <person name="Mori K."/>
        </authorList>
    </citation>
    <scope>NUCLEOTIDE SEQUENCE [LARGE SCALE GENOMIC DNA]</scope>
    <source>
        <strain evidence="2 3">CCM 7609</strain>
    </source>
</reference>
<feature type="compositionally biased region" description="Low complexity" evidence="1">
    <location>
        <begin position="49"/>
        <end position="59"/>
    </location>
</feature>
<feature type="region of interest" description="Disordered" evidence="1">
    <location>
        <begin position="1"/>
        <end position="96"/>
    </location>
</feature>
<proteinExistence type="predicted"/>
<name>A0ABV5G6Z5_9MICC</name>
<gene>
    <name evidence="2" type="ORF">ACFFX0_27410</name>
</gene>
<evidence type="ECO:0000313" key="3">
    <source>
        <dbReference type="Proteomes" id="UP001589575"/>
    </source>
</evidence>
<comment type="caution">
    <text evidence="2">The sequence shown here is derived from an EMBL/GenBank/DDBJ whole genome shotgun (WGS) entry which is preliminary data.</text>
</comment>
<dbReference type="Proteomes" id="UP001589575">
    <property type="component" value="Unassembled WGS sequence"/>
</dbReference>
<dbReference type="EMBL" id="JBHMFI010000002">
    <property type="protein sequence ID" value="MFB9074717.1"/>
    <property type="molecule type" value="Genomic_DNA"/>
</dbReference>
<organism evidence="2 3">
    <name type="scientific">Citricoccus parietis</name>
    <dbReference type="NCBI Taxonomy" id="592307"/>
    <lineage>
        <taxon>Bacteria</taxon>
        <taxon>Bacillati</taxon>
        <taxon>Actinomycetota</taxon>
        <taxon>Actinomycetes</taxon>
        <taxon>Micrococcales</taxon>
        <taxon>Micrococcaceae</taxon>
        <taxon>Citricoccus</taxon>
    </lineage>
</organism>
<evidence type="ECO:0000313" key="2">
    <source>
        <dbReference type="EMBL" id="MFB9074717.1"/>
    </source>
</evidence>